<dbReference type="EMBL" id="JAJNDC010000003">
    <property type="protein sequence ID" value="MCW9713594.1"/>
    <property type="molecule type" value="Genomic_DNA"/>
</dbReference>
<reference evidence="3 4" key="1">
    <citation type="submission" date="2021-11" db="EMBL/GenBank/DDBJ databases">
        <title>Aliifidinibius sp. nov., a new bacterium isolated from saline soil.</title>
        <authorList>
            <person name="Galisteo C."/>
            <person name="De La Haba R."/>
            <person name="Sanchez-Porro C."/>
            <person name="Ventosa A."/>
        </authorList>
    </citation>
    <scope>NUCLEOTIDE SEQUENCE [LARGE SCALE GENOMIC DNA]</scope>
    <source>
        <strain evidence="3 4">KACC 190600</strain>
    </source>
</reference>
<proteinExistence type="predicted"/>
<feature type="coiled-coil region" evidence="1">
    <location>
        <begin position="40"/>
        <end position="67"/>
    </location>
</feature>
<keyword evidence="1" id="KW-0175">Coiled coil</keyword>
<protein>
    <recommendedName>
        <fullName evidence="5">FlgN protein</fullName>
    </recommendedName>
</protein>
<name>A0ABT3Q0F0_9BACT</name>
<gene>
    <name evidence="3" type="ORF">LQ318_11850</name>
</gene>
<feature type="region of interest" description="Disordered" evidence="2">
    <location>
        <begin position="151"/>
        <end position="171"/>
    </location>
</feature>
<accession>A0ABT3Q0F0</accession>
<comment type="caution">
    <text evidence="3">The sequence shown here is derived from an EMBL/GenBank/DDBJ whole genome shotgun (WGS) entry which is preliminary data.</text>
</comment>
<evidence type="ECO:0000313" key="4">
    <source>
        <dbReference type="Proteomes" id="UP001207337"/>
    </source>
</evidence>
<evidence type="ECO:0000313" key="3">
    <source>
        <dbReference type="EMBL" id="MCW9713594.1"/>
    </source>
</evidence>
<evidence type="ECO:0000256" key="2">
    <source>
        <dbReference type="SAM" id="MobiDB-lite"/>
    </source>
</evidence>
<organism evidence="3 4">
    <name type="scientific">Fodinibius salicampi</name>
    <dbReference type="NCBI Taxonomy" id="1920655"/>
    <lineage>
        <taxon>Bacteria</taxon>
        <taxon>Pseudomonadati</taxon>
        <taxon>Balneolota</taxon>
        <taxon>Balneolia</taxon>
        <taxon>Balneolales</taxon>
        <taxon>Balneolaceae</taxon>
        <taxon>Fodinibius</taxon>
    </lineage>
</organism>
<evidence type="ECO:0008006" key="5">
    <source>
        <dbReference type="Google" id="ProtNLM"/>
    </source>
</evidence>
<sequence length="171" mass="19873">MQSEKRVRESFQEMGSIIDELEHIAEKMLAVMDKQINAIVAANNEEIEKYTEEYSDLRGRFNEQEENFVEQLYQILNLPEGAEQEVQMDQLKKLFPNATSTIDEWKQLIEEQALKLKRKHNRVVDLLDFALNRNASLMHAIYSLNNRKNTHYSPGGRKEDISSGMAVNKEA</sequence>
<dbReference type="RefSeq" id="WP_265790404.1">
    <property type="nucleotide sequence ID" value="NZ_BAABRS010000003.1"/>
</dbReference>
<keyword evidence="4" id="KW-1185">Reference proteome</keyword>
<dbReference type="Proteomes" id="UP001207337">
    <property type="component" value="Unassembled WGS sequence"/>
</dbReference>
<evidence type="ECO:0000256" key="1">
    <source>
        <dbReference type="SAM" id="Coils"/>
    </source>
</evidence>